<proteinExistence type="predicted"/>
<reference evidence="3 5" key="2">
    <citation type="submission" date="2019-03" db="EMBL/GenBank/DDBJ databases">
        <title>Genomic Encyclopedia of Type Strains, Phase IV (KMG-IV): sequencing the most valuable type-strain genomes for metagenomic binning, comparative biology and taxonomic classification.</title>
        <authorList>
            <person name="Goeker M."/>
        </authorList>
    </citation>
    <scope>NUCLEOTIDE SEQUENCE [LARGE SCALE GENOMIC DNA]</scope>
    <source>
        <strain evidence="3 5">DSM 15264</strain>
    </source>
</reference>
<gene>
    <name evidence="2" type="ORF">C1702_02040</name>
    <name evidence="3" type="ORF">EV676_10751</name>
</gene>
<name>A0A2S5T894_9BURK</name>
<reference evidence="2 4" key="1">
    <citation type="submission" date="2018-02" db="EMBL/GenBank/DDBJ databases">
        <title>Reclassifiation of [Polyangium] brachysporum DSM 7029 as Guopingzhaonella breviflexa gen. nov., sp. nov., a member of the family Comamonadaceae.</title>
        <authorList>
            <person name="Tang B."/>
        </authorList>
    </citation>
    <scope>NUCLEOTIDE SEQUENCE [LARGE SCALE GENOMIC DNA]</scope>
    <source>
        <strain evidence="2 4">DSM 15344</strain>
    </source>
</reference>
<sequence length="265" mass="28226">MAGTFTKLTLGPLLLAQGARTRRRALQLPEAAGPRQGLAGDAQAGASPLRLLIVGDSSAAGVGAPTQDEALAGQLAQALVRQLGQPVAWQLVARTGLTTQGAIAWLQERPPAPCDVVLVVLGVNDVLAQVPPARAVAEREALWHHLRERCRPRLCLWSAVPPLEQFPLLPWPLRSVLGHDARRLNEAQARWAVERGIMHVALPGTLPDGRPAVAEMAEDGFHPGPALYRRWGEALAALIAQRWQPAGPGLSAGAHLPTLALARRT</sequence>
<dbReference type="SUPFAM" id="SSF52266">
    <property type="entry name" value="SGNH hydrolase"/>
    <property type="match status" value="1"/>
</dbReference>
<dbReference type="Pfam" id="PF13472">
    <property type="entry name" value="Lipase_GDSL_2"/>
    <property type="match status" value="1"/>
</dbReference>
<dbReference type="GO" id="GO:0016788">
    <property type="term" value="F:hydrolase activity, acting on ester bonds"/>
    <property type="evidence" value="ECO:0007669"/>
    <property type="project" value="UniProtKB-ARBA"/>
</dbReference>
<keyword evidence="4" id="KW-1185">Reference proteome</keyword>
<dbReference type="OrthoDB" id="9804395at2"/>
<comment type="caution">
    <text evidence="2">The sequence shown here is derived from an EMBL/GenBank/DDBJ whole genome shotgun (WGS) entry which is preliminary data.</text>
</comment>
<accession>A0A2S5T894</accession>
<evidence type="ECO:0000313" key="3">
    <source>
        <dbReference type="EMBL" id="TCP06180.1"/>
    </source>
</evidence>
<evidence type="ECO:0000313" key="5">
    <source>
        <dbReference type="Proteomes" id="UP000294772"/>
    </source>
</evidence>
<dbReference type="Proteomes" id="UP000239406">
    <property type="component" value="Unassembled WGS sequence"/>
</dbReference>
<evidence type="ECO:0000313" key="4">
    <source>
        <dbReference type="Proteomes" id="UP000239406"/>
    </source>
</evidence>
<evidence type="ECO:0000313" key="2">
    <source>
        <dbReference type="EMBL" id="PPE71224.1"/>
    </source>
</evidence>
<dbReference type="EMBL" id="PSNY01000002">
    <property type="protein sequence ID" value="PPE71224.1"/>
    <property type="molecule type" value="Genomic_DNA"/>
</dbReference>
<dbReference type="InterPro" id="IPR036514">
    <property type="entry name" value="SGNH_hydro_sf"/>
</dbReference>
<dbReference type="Gene3D" id="3.40.50.1110">
    <property type="entry name" value="SGNH hydrolase"/>
    <property type="match status" value="1"/>
</dbReference>
<evidence type="ECO:0000259" key="1">
    <source>
        <dbReference type="Pfam" id="PF13472"/>
    </source>
</evidence>
<dbReference type="AlphaFoldDB" id="A0A2S5T894"/>
<protein>
    <submittedName>
        <fullName evidence="2 3">Lipase</fullName>
    </submittedName>
</protein>
<dbReference type="RefSeq" id="WP_104356015.1">
    <property type="nucleotide sequence ID" value="NZ_CP064338.1"/>
</dbReference>
<dbReference type="Proteomes" id="UP000294772">
    <property type="component" value="Unassembled WGS sequence"/>
</dbReference>
<dbReference type="EMBL" id="SLXF01000007">
    <property type="protein sequence ID" value="TCP06180.1"/>
    <property type="molecule type" value="Genomic_DNA"/>
</dbReference>
<dbReference type="CDD" id="cd01836">
    <property type="entry name" value="FeeA_FeeB_like"/>
    <property type="match status" value="1"/>
</dbReference>
<organism evidence="2 4">
    <name type="scientific">Caldimonas thermodepolymerans</name>
    <dbReference type="NCBI Taxonomy" id="215580"/>
    <lineage>
        <taxon>Bacteria</taxon>
        <taxon>Pseudomonadati</taxon>
        <taxon>Pseudomonadota</taxon>
        <taxon>Betaproteobacteria</taxon>
        <taxon>Burkholderiales</taxon>
        <taxon>Sphaerotilaceae</taxon>
        <taxon>Caldimonas</taxon>
    </lineage>
</organism>
<feature type="domain" description="SGNH hydrolase-type esterase" evidence="1">
    <location>
        <begin position="54"/>
        <end position="230"/>
    </location>
</feature>
<dbReference type="InterPro" id="IPR013830">
    <property type="entry name" value="SGNH_hydro"/>
</dbReference>